<dbReference type="InterPro" id="IPR007793">
    <property type="entry name" value="DivIVA_fam"/>
</dbReference>
<dbReference type="NCBIfam" id="TIGR03544">
    <property type="entry name" value="DivI1A_domain"/>
    <property type="match status" value="1"/>
</dbReference>
<dbReference type="PANTHER" id="PTHR35794">
    <property type="entry name" value="CELL DIVISION PROTEIN DIVIVA"/>
    <property type="match status" value="1"/>
</dbReference>
<keyword evidence="1 6" id="KW-0963">Cytoplasm</keyword>
<reference evidence="8" key="2">
    <citation type="submission" date="2021-04" db="EMBL/GenBank/DDBJ databases">
        <authorList>
            <person name="Gilroy R."/>
        </authorList>
    </citation>
    <scope>NUCLEOTIDE SEQUENCE</scope>
    <source>
        <strain evidence="8">ChiHejej3B27-2180</strain>
    </source>
</reference>
<keyword evidence="4 6" id="KW-0175">Coiled coil</keyword>
<comment type="caution">
    <text evidence="8">The sequence shown here is derived from an EMBL/GenBank/DDBJ whole genome shotgun (WGS) entry which is preliminary data.</text>
</comment>
<organism evidence="8 9">
    <name type="scientific">Candidatus Limosilactobacillus merdipullorum</name>
    <dbReference type="NCBI Taxonomy" id="2838653"/>
    <lineage>
        <taxon>Bacteria</taxon>
        <taxon>Bacillati</taxon>
        <taxon>Bacillota</taxon>
        <taxon>Bacilli</taxon>
        <taxon>Lactobacillales</taxon>
        <taxon>Lactobacillaceae</taxon>
        <taxon>Limosilactobacillus</taxon>
    </lineage>
</organism>
<comment type="function">
    <text evidence="6">Divisome component that associates with the complex late in its assembly, after the Z-ring is formed, and is dependent on DivIC and PBP2B for its recruitment to the divisome. Together with EzrA, is a key component of the system that regulates PBP1 localization during cell cycle progression. Its main role could be the removal of PBP1 from the cell pole after pole maturation is completed. Also contributes to the recruitment of PBP1 to the division complex. Not essential for septum formation.</text>
</comment>
<dbReference type="Proteomes" id="UP000886878">
    <property type="component" value="Unassembled WGS sequence"/>
</dbReference>
<dbReference type="GO" id="GO:0051301">
    <property type="term" value="P:cell division"/>
    <property type="evidence" value="ECO:0007669"/>
    <property type="project" value="UniProtKB-UniRule"/>
</dbReference>
<evidence type="ECO:0000256" key="2">
    <source>
        <dbReference type="ARBA" id="ARBA00022618"/>
    </source>
</evidence>
<evidence type="ECO:0000256" key="7">
    <source>
        <dbReference type="SAM" id="MobiDB-lite"/>
    </source>
</evidence>
<comment type="subcellular location">
    <subcellularLocation>
        <location evidence="6">Cytoplasm</location>
    </subcellularLocation>
    <text evidence="6">Shuttles between the lateral wall and the division site in a cell cycle-dependent manner.</text>
</comment>
<evidence type="ECO:0000313" key="8">
    <source>
        <dbReference type="EMBL" id="HIW70809.1"/>
    </source>
</evidence>
<dbReference type="PANTHER" id="PTHR35794:SF1">
    <property type="entry name" value="CELL CYCLE PROTEIN GPSB"/>
    <property type="match status" value="1"/>
</dbReference>
<dbReference type="PIRSF" id="PIRSF029938">
    <property type="entry name" value="UCP029938"/>
    <property type="match status" value="1"/>
</dbReference>
<proteinExistence type="inferred from homology"/>
<keyword evidence="2 6" id="KW-0132">Cell division</keyword>
<dbReference type="GO" id="GO:0005737">
    <property type="term" value="C:cytoplasm"/>
    <property type="evidence" value="ECO:0007669"/>
    <property type="project" value="UniProtKB-SubCell"/>
</dbReference>
<dbReference type="EMBL" id="DXGK01000117">
    <property type="protein sequence ID" value="HIW70809.1"/>
    <property type="molecule type" value="Genomic_DNA"/>
</dbReference>
<evidence type="ECO:0000256" key="5">
    <source>
        <dbReference type="ARBA" id="ARBA00023306"/>
    </source>
</evidence>
<comment type="subunit">
    <text evidence="6">Forms polymers through the coiled coil domains. Interacts with PBP1, MreC and EzrA.</text>
</comment>
<sequence length="123" mass="13959">MSEIKFTAEDILHKQFKEKSIGIGYDRAEVDAFLDDVIKDYDTFHSELKRLKNENERLRAKVDELNRQVEVGSNMSHSANEGGQPVSSATNMDILKRLSNLERRVFGTQMGNGESDDSDSHLL</sequence>
<gene>
    <name evidence="6 8" type="primary">gpsB</name>
    <name evidence="8" type="ORF">H9876_05530</name>
</gene>
<evidence type="ECO:0000313" key="9">
    <source>
        <dbReference type="Proteomes" id="UP000886878"/>
    </source>
</evidence>
<reference evidence="8" key="1">
    <citation type="journal article" date="2021" name="PeerJ">
        <title>Extensive microbial diversity within the chicken gut microbiome revealed by metagenomics and culture.</title>
        <authorList>
            <person name="Gilroy R."/>
            <person name="Ravi A."/>
            <person name="Getino M."/>
            <person name="Pursley I."/>
            <person name="Horton D.L."/>
            <person name="Alikhan N.F."/>
            <person name="Baker D."/>
            <person name="Gharbi K."/>
            <person name="Hall N."/>
            <person name="Watson M."/>
            <person name="Adriaenssens E.M."/>
            <person name="Foster-Nyarko E."/>
            <person name="Jarju S."/>
            <person name="Secka A."/>
            <person name="Antonio M."/>
            <person name="Oren A."/>
            <person name="Chaudhuri R.R."/>
            <person name="La Ragione R."/>
            <person name="Hildebrand F."/>
            <person name="Pallen M.J."/>
        </authorList>
    </citation>
    <scope>NUCLEOTIDE SEQUENCE</scope>
    <source>
        <strain evidence="8">ChiHejej3B27-2180</strain>
    </source>
</reference>
<accession>A0A9D1QQA7</accession>
<feature type="compositionally biased region" description="Polar residues" evidence="7">
    <location>
        <begin position="71"/>
        <end position="91"/>
    </location>
</feature>
<dbReference type="AlphaFoldDB" id="A0A9D1QQA7"/>
<dbReference type="GO" id="GO:0008360">
    <property type="term" value="P:regulation of cell shape"/>
    <property type="evidence" value="ECO:0007669"/>
    <property type="project" value="UniProtKB-UniRule"/>
</dbReference>
<dbReference type="NCBIfam" id="NF010725">
    <property type="entry name" value="PRK14127.1"/>
    <property type="match status" value="1"/>
</dbReference>
<name>A0A9D1QQA7_9LACO</name>
<comment type="similarity">
    <text evidence="6">Belongs to the GpsB family.</text>
</comment>
<evidence type="ECO:0000256" key="6">
    <source>
        <dbReference type="HAMAP-Rule" id="MF_02011"/>
    </source>
</evidence>
<protein>
    <recommendedName>
        <fullName evidence="6">Cell cycle protein GpsB</fullName>
    </recommendedName>
    <alternativeName>
        <fullName evidence="6">Guiding PBP1-shuttling protein</fullName>
    </alternativeName>
</protein>
<evidence type="ECO:0000256" key="1">
    <source>
        <dbReference type="ARBA" id="ARBA00022490"/>
    </source>
</evidence>
<feature type="region of interest" description="Disordered" evidence="7">
    <location>
        <begin position="71"/>
        <end position="93"/>
    </location>
</feature>
<dbReference type="Gene3D" id="6.10.250.660">
    <property type="match status" value="1"/>
</dbReference>
<dbReference type="Pfam" id="PF05103">
    <property type="entry name" value="DivIVA"/>
    <property type="match status" value="1"/>
</dbReference>
<evidence type="ECO:0000256" key="3">
    <source>
        <dbReference type="ARBA" id="ARBA00022960"/>
    </source>
</evidence>
<evidence type="ECO:0000256" key="4">
    <source>
        <dbReference type="ARBA" id="ARBA00023054"/>
    </source>
</evidence>
<dbReference type="InterPro" id="IPR011229">
    <property type="entry name" value="Cell_cycle_GpsB"/>
</dbReference>
<keyword evidence="5 6" id="KW-0131">Cell cycle</keyword>
<dbReference type="InterPro" id="IPR019933">
    <property type="entry name" value="DivIVA_domain"/>
</dbReference>
<dbReference type="HAMAP" id="MF_02011">
    <property type="entry name" value="GpsB"/>
    <property type="match status" value="1"/>
</dbReference>
<keyword evidence="3 6" id="KW-0133">Cell shape</keyword>